<dbReference type="AlphaFoldDB" id="A0AAN9TQL4"/>
<organism evidence="1 2">
    <name type="scientific">Parthenolecanium corni</name>
    <dbReference type="NCBI Taxonomy" id="536013"/>
    <lineage>
        <taxon>Eukaryota</taxon>
        <taxon>Metazoa</taxon>
        <taxon>Ecdysozoa</taxon>
        <taxon>Arthropoda</taxon>
        <taxon>Hexapoda</taxon>
        <taxon>Insecta</taxon>
        <taxon>Pterygota</taxon>
        <taxon>Neoptera</taxon>
        <taxon>Paraneoptera</taxon>
        <taxon>Hemiptera</taxon>
        <taxon>Sternorrhyncha</taxon>
        <taxon>Coccoidea</taxon>
        <taxon>Coccidae</taxon>
        <taxon>Parthenolecanium</taxon>
    </lineage>
</organism>
<dbReference type="Proteomes" id="UP001367676">
    <property type="component" value="Unassembled WGS sequence"/>
</dbReference>
<name>A0AAN9TQL4_9HEMI</name>
<proteinExistence type="predicted"/>
<comment type="caution">
    <text evidence="1">The sequence shown here is derived from an EMBL/GenBank/DDBJ whole genome shotgun (WGS) entry which is preliminary data.</text>
</comment>
<gene>
    <name evidence="1" type="ORF">V9T40_003389</name>
</gene>
<sequence>MAQREDVIHVNDDFGEEVIRIDDNGMAADEDYDTHSQGCHTDHYNLKNFRMYNQPMSFIPWSRLSNFIDMDLVGSGIIDPDTVPVLPQRPLC</sequence>
<reference evidence="1 2" key="1">
    <citation type="submission" date="2024-03" db="EMBL/GenBank/DDBJ databases">
        <title>Adaptation during the transition from Ophiocordyceps entomopathogen to insect associate is accompanied by gene loss and intensified selection.</title>
        <authorList>
            <person name="Ward C.M."/>
            <person name="Onetto C.A."/>
            <person name="Borneman A.R."/>
        </authorList>
    </citation>
    <scope>NUCLEOTIDE SEQUENCE [LARGE SCALE GENOMIC DNA]</scope>
    <source>
        <strain evidence="1">AWRI1</strain>
        <tissue evidence="1">Single Adult Female</tissue>
    </source>
</reference>
<evidence type="ECO:0000313" key="1">
    <source>
        <dbReference type="EMBL" id="KAK7603390.1"/>
    </source>
</evidence>
<keyword evidence="2" id="KW-1185">Reference proteome</keyword>
<protein>
    <submittedName>
        <fullName evidence="1">Uncharacterized protein</fullName>
    </submittedName>
</protein>
<evidence type="ECO:0000313" key="2">
    <source>
        <dbReference type="Proteomes" id="UP001367676"/>
    </source>
</evidence>
<accession>A0AAN9TQL4</accession>
<dbReference type="EMBL" id="JBBCAQ010000006">
    <property type="protein sequence ID" value="KAK7603390.1"/>
    <property type="molecule type" value="Genomic_DNA"/>
</dbReference>